<evidence type="ECO:0000313" key="4">
    <source>
        <dbReference type="Proteomes" id="UP001279410"/>
    </source>
</evidence>
<dbReference type="Pfam" id="PF08685">
    <property type="entry name" value="GON"/>
    <property type="match status" value="1"/>
</dbReference>
<feature type="non-terminal residue" evidence="3">
    <location>
        <position position="1"/>
    </location>
</feature>
<dbReference type="AlphaFoldDB" id="A0AAD3NBT2"/>
<dbReference type="InterPro" id="IPR036383">
    <property type="entry name" value="TSP1_rpt_sf"/>
</dbReference>
<dbReference type="Gene3D" id="2.20.100.10">
    <property type="entry name" value="Thrombospondin type-1 (TSP1) repeat"/>
    <property type="match status" value="1"/>
</dbReference>
<keyword evidence="4" id="KW-1185">Reference proteome</keyword>
<gene>
    <name evidence="3" type="ORF">AKAME5_002137800</name>
</gene>
<dbReference type="Proteomes" id="UP001279410">
    <property type="component" value="Unassembled WGS sequence"/>
</dbReference>
<dbReference type="PROSITE" id="PS50092">
    <property type="entry name" value="TSP1"/>
    <property type="match status" value="1"/>
</dbReference>
<dbReference type="GO" id="GO:0004222">
    <property type="term" value="F:metalloendopeptidase activity"/>
    <property type="evidence" value="ECO:0007669"/>
    <property type="project" value="InterPro"/>
</dbReference>
<keyword evidence="3" id="KW-0645">Protease</keyword>
<dbReference type="GO" id="GO:0008270">
    <property type="term" value="F:zinc ion binding"/>
    <property type="evidence" value="ECO:0007669"/>
    <property type="project" value="InterPro"/>
</dbReference>
<keyword evidence="3" id="KW-0482">Metalloprotease</keyword>
<organism evidence="3 4">
    <name type="scientific">Lates japonicus</name>
    <name type="common">Japanese lates</name>
    <dbReference type="NCBI Taxonomy" id="270547"/>
    <lineage>
        <taxon>Eukaryota</taxon>
        <taxon>Metazoa</taxon>
        <taxon>Chordata</taxon>
        <taxon>Craniata</taxon>
        <taxon>Vertebrata</taxon>
        <taxon>Euteleostomi</taxon>
        <taxon>Actinopterygii</taxon>
        <taxon>Neopterygii</taxon>
        <taxon>Teleostei</taxon>
        <taxon>Neoteleostei</taxon>
        <taxon>Acanthomorphata</taxon>
        <taxon>Carangaria</taxon>
        <taxon>Carangaria incertae sedis</taxon>
        <taxon>Centropomidae</taxon>
        <taxon>Lates</taxon>
    </lineage>
</organism>
<dbReference type="PROSITE" id="PS51046">
    <property type="entry name" value="GON"/>
    <property type="match status" value="1"/>
</dbReference>
<keyword evidence="3" id="KW-0378">Hydrolase</keyword>
<comment type="caution">
    <text evidence="3">The sequence shown here is derived from an EMBL/GenBank/DDBJ whole genome shotgun (WGS) entry which is preliminary data.</text>
</comment>
<dbReference type="EMBL" id="BRZM01000330">
    <property type="protein sequence ID" value="GLD70061.1"/>
    <property type="molecule type" value="Genomic_DNA"/>
</dbReference>
<reference evidence="3" key="1">
    <citation type="submission" date="2022-08" db="EMBL/GenBank/DDBJ databases">
        <title>Genome sequencing of akame (Lates japonicus).</title>
        <authorList>
            <person name="Hashiguchi Y."/>
            <person name="Takahashi H."/>
        </authorList>
    </citation>
    <scope>NUCLEOTIDE SEQUENCE</scope>
    <source>
        <strain evidence="3">Kochi</strain>
    </source>
</reference>
<protein>
    <submittedName>
        <fullName evidence="3">A disintegrin and metalloproteinase with thrombospondin motifs 20 isoform X1</fullName>
    </submittedName>
</protein>
<sequence>CSVTCGRGTKKREIACVLQNQTKIEEEHCSHLPRPRTQKACRARGCPTWKANRWSETLLGRPVPFATAGDCYSAAKCPQGQFSINLIGTGLKVAEATKWTSQGNYVSVKVHRSEDGTRIYGRCGGFCGKCIPQAHNGLLLEVH</sequence>
<accession>A0AAD3NBT2</accession>
<keyword evidence="1" id="KW-0479">Metal-binding</keyword>
<evidence type="ECO:0000256" key="1">
    <source>
        <dbReference type="ARBA" id="ARBA00022723"/>
    </source>
</evidence>
<dbReference type="Pfam" id="PF19030">
    <property type="entry name" value="TSP1_ADAMTS"/>
    <property type="match status" value="1"/>
</dbReference>
<proteinExistence type="predicted"/>
<feature type="domain" description="GON" evidence="2">
    <location>
        <begin position="1"/>
        <end position="143"/>
    </location>
</feature>
<dbReference type="InterPro" id="IPR012314">
    <property type="entry name" value="Pept_M12B_GON-ADAMTSs"/>
</dbReference>
<dbReference type="InterPro" id="IPR000884">
    <property type="entry name" value="TSP1_rpt"/>
</dbReference>
<name>A0AAD3NBT2_LATJO</name>
<evidence type="ECO:0000259" key="2">
    <source>
        <dbReference type="PROSITE" id="PS51046"/>
    </source>
</evidence>
<dbReference type="SUPFAM" id="SSF82895">
    <property type="entry name" value="TSP-1 type 1 repeat"/>
    <property type="match status" value="1"/>
</dbReference>
<evidence type="ECO:0000313" key="3">
    <source>
        <dbReference type="EMBL" id="GLD70061.1"/>
    </source>
</evidence>